<reference evidence="2" key="1">
    <citation type="journal article" date="2019" name="Int. J. Syst. Evol. Microbiol.">
        <title>The Global Catalogue of Microorganisms (GCM) 10K type strain sequencing project: providing services to taxonomists for standard genome sequencing and annotation.</title>
        <authorList>
            <consortium name="The Broad Institute Genomics Platform"/>
            <consortium name="The Broad Institute Genome Sequencing Center for Infectious Disease"/>
            <person name="Wu L."/>
            <person name="Ma J."/>
        </authorList>
    </citation>
    <scope>NUCLEOTIDE SEQUENCE [LARGE SCALE GENOMIC DNA]</scope>
    <source>
        <strain evidence="2">JCM 17190</strain>
    </source>
</reference>
<accession>A0ABP7KET4</accession>
<protein>
    <submittedName>
        <fullName evidence="1">Uncharacterized protein</fullName>
    </submittedName>
</protein>
<keyword evidence="2" id="KW-1185">Reference proteome</keyword>
<evidence type="ECO:0000313" key="1">
    <source>
        <dbReference type="EMBL" id="GAA3874568.1"/>
    </source>
</evidence>
<organism evidence="1 2">
    <name type="scientific">Celeribacter arenosi</name>
    <dbReference type="NCBI Taxonomy" id="792649"/>
    <lineage>
        <taxon>Bacteria</taxon>
        <taxon>Pseudomonadati</taxon>
        <taxon>Pseudomonadota</taxon>
        <taxon>Alphaproteobacteria</taxon>
        <taxon>Rhodobacterales</taxon>
        <taxon>Roseobacteraceae</taxon>
        <taxon>Celeribacter</taxon>
    </lineage>
</organism>
<dbReference type="EMBL" id="BAABDF010000007">
    <property type="protein sequence ID" value="GAA3874568.1"/>
    <property type="molecule type" value="Genomic_DNA"/>
</dbReference>
<comment type="caution">
    <text evidence="1">The sequence shown here is derived from an EMBL/GenBank/DDBJ whole genome shotgun (WGS) entry which is preliminary data.</text>
</comment>
<dbReference type="Proteomes" id="UP001399917">
    <property type="component" value="Unassembled WGS sequence"/>
</dbReference>
<sequence length="73" mass="8206">MPCNIGLTYPFRANVNGINYPIQWIYGMTPKIAHLSPIALPDKVEHSNWMCLGSLSLPNHKPTNFQDGPEKVK</sequence>
<name>A0ABP7KET4_9RHOB</name>
<evidence type="ECO:0000313" key="2">
    <source>
        <dbReference type="Proteomes" id="UP001399917"/>
    </source>
</evidence>
<gene>
    <name evidence="1" type="ORF">GCM10022404_25500</name>
</gene>
<proteinExistence type="predicted"/>